<dbReference type="InterPro" id="IPR011990">
    <property type="entry name" value="TPR-like_helical_dom_sf"/>
</dbReference>
<keyword evidence="2" id="KW-0802">TPR repeat</keyword>
<dbReference type="PROSITE" id="PS50005">
    <property type="entry name" value="TPR"/>
    <property type="match status" value="2"/>
</dbReference>
<comment type="similarity">
    <text evidence="1">Belongs to the TTC36 family.</text>
</comment>
<reference evidence="4 5" key="1">
    <citation type="submission" date="2022-05" db="EMBL/GenBank/DDBJ databases">
        <authorList>
            <consortium name="Genoscope - CEA"/>
            <person name="William W."/>
        </authorList>
    </citation>
    <scope>NUCLEOTIDE SEQUENCE [LARGE SCALE GENOMIC DNA]</scope>
</reference>
<dbReference type="EMBL" id="CALNXK010000036">
    <property type="protein sequence ID" value="CAH3121481.1"/>
    <property type="molecule type" value="Genomic_DNA"/>
</dbReference>
<accession>A0ABN8NWR9</accession>
<dbReference type="PANTHER" id="PTHR21405:SF0">
    <property type="entry name" value="TETRATRICOPEPTIDE REPEAT PROTEIN 36"/>
    <property type="match status" value="1"/>
</dbReference>
<organism evidence="4 5">
    <name type="scientific">Porites lobata</name>
    <dbReference type="NCBI Taxonomy" id="104759"/>
    <lineage>
        <taxon>Eukaryota</taxon>
        <taxon>Metazoa</taxon>
        <taxon>Cnidaria</taxon>
        <taxon>Anthozoa</taxon>
        <taxon>Hexacorallia</taxon>
        <taxon>Scleractinia</taxon>
        <taxon>Fungiina</taxon>
        <taxon>Poritidae</taxon>
        <taxon>Porites</taxon>
    </lineage>
</organism>
<dbReference type="InterPro" id="IPR019734">
    <property type="entry name" value="TPR_rpt"/>
</dbReference>
<dbReference type="Pfam" id="PF13181">
    <property type="entry name" value="TPR_8"/>
    <property type="match status" value="1"/>
</dbReference>
<dbReference type="PANTHER" id="PTHR21405">
    <property type="entry name" value="CDNA SEQUENCE BC021608"/>
    <property type="match status" value="1"/>
</dbReference>
<feature type="repeat" description="TPR" evidence="2">
    <location>
        <begin position="118"/>
        <end position="151"/>
    </location>
</feature>
<feature type="repeat" description="TPR" evidence="2">
    <location>
        <begin position="46"/>
        <end position="79"/>
    </location>
</feature>
<evidence type="ECO:0000256" key="3">
    <source>
        <dbReference type="SAM" id="MobiDB-lite"/>
    </source>
</evidence>
<dbReference type="SMART" id="SM00028">
    <property type="entry name" value="TPR"/>
    <property type="match status" value="3"/>
</dbReference>
<evidence type="ECO:0000256" key="2">
    <source>
        <dbReference type="PROSITE-ProRule" id="PRU00339"/>
    </source>
</evidence>
<dbReference type="SUPFAM" id="SSF48452">
    <property type="entry name" value="TPR-like"/>
    <property type="match status" value="1"/>
</dbReference>
<comment type="caution">
    <text evidence="4">The sequence shown here is derived from an EMBL/GenBank/DDBJ whole genome shotgun (WGS) entry which is preliminary data.</text>
</comment>
<evidence type="ECO:0000313" key="4">
    <source>
        <dbReference type="EMBL" id="CAH3121481.1"/>
    </source>
</evidence>
<name>A0ABN8NWR9_9CNID</name>
<evidence type="ECO:0008006" key="6">
    <source>
        <dbReference type="Google" id="ProtNLM"/>
    </source>
</evidence>
<proteinExistence type="inferred from homology"/>
<gene>
    <name evidence="4" type="ORF">PLOB_00028993</name>
</gene>
<feature type="region of interest" description="Disordered" evidence="3">
    <location>
        <begin position="19"/>
        <end position="43"/>
    </location>
</feature>
<evidence type="ECO:0000313" key="5">
    <source>
        <dbReference type="Proteomes" id="UP001159405"/>
    </source>
</evidence>
<dbReference type="Proteomes" id="UP001159405">
    <property type="component" value="Unassembled WGS sequence"/>
</dbReference>
<keyword evidence="5" id="KW-1185">Reference proteome</keyword>
<evidence type="ECO:0000256" key="1">
    <source>
        <dbReference type="ARBA" id="ARBA00006995"/>
    </source>
</evidence>
<feature type="compositionally biased region" description="Basic and acidic residues" evidence="3">
    <location>
        <begin position="29"/>
        <end position="43"/>
    </location>
</feature>
<protein>
    <recommendedName>
        <fullName evidence="6">Tetratricopeptide repeat protein 36</fullName>
    </recommendedName>
</protein>
<sequence>MATSEKDQAVLESIFNPLLPLGDIPQRPPKNENDINEENREDSLRAKELEAMGVDRAEQGNLDGALECFNEACEICPSRSSCFNNRAQLWRLKGDVTRALEDLNKAIDLAKGRGTAAAQAYTQRGLIHRLNGEEDRAREDFEKAAALGSAFAKSVVVQMNPYAAMCNKMLTEAINKLKGEDW</sequence>
<dbReference type="Gene3D" id="1.25.40.10">
    <property type="entry name" value="Tetratricopeptide repeat domain"/>
    <property type="match status" value="1"/>
</dbReference>
<dbReference type="InterPro" id="IPR038906">
    <property type="entry name" value="TTC36"/>
</dbReference>